<evidence type="ECO:0000313" key="2">
    <source>
        <dbReference type="Proteomes" id="UP000289738"/>
    </source>
</evidence>
<evidence type="ECO:0000313" key="1">
    <source>
        <dbReference type="EMBL" id="RYR62593.1"/>
    </source>
</evidence>
<sequence length="108" mass="12021">MASDESVLVLVHYRGSIKKKTHSRIKITNKDLLNIFMKPSMSFTEILIFVLWDDVNYDSFVLGSNEDLEVLIHCHRTPELLAKLVDVVSSSGGFSQNLLPLATAPSSS</sequence>
<accession>A0A445DHD1</accession>
<dbReference type="Proteomes" id="UP000289738">
    <property type="component" value="Chromosome A04"/>
</dbReference>
<reference evidence="1 2" key="1">
    <citation type="submission" date="2019-01" db="EMBL/GenBank/DDBJ databases">
        <title>Sequencing of cultivated peanut Arachis hypogaea provides insights into genome evolution and oil improvement.</title>
        <authorList>
            <person name="Chen X."/>
        </authorList>
    </citation>
    <scope>NUCLEOTIDE SEQUENCE [LARGE SCALE GENOMIC DNA]</scope>
    <source>
        <strain evidence="2">cv. Fuhuasheng</strain>
        <tissue evidence="1">Leaves</tissue>
    </source>
</reference>
<dbReference type="EMBL" id="SDMP01000004">
    <property type="protein sequence ID" value="RYR62593.1"/>
    <property type="molecule type" value="Genomic_DNA"/>
</dbReference>
<gene>
    <name evidence="1" type="ORF">Ahy_A04g020299</name>
</gene>
<proteinExistence type="predicted"/>
<keyword evidence="2" id="KW-1185">Reference proteome</keyword>
<dbReference type="AlphaFoldDB" id="A0A445DHD1"/>
<protein>
    <submittedName>
        <fullName evidence="1">Uncharacterized protein</fullName>
    </submittedName>
</protein>
<organism evidence="1 2">
    <name type="scientific">Arachis hypogaea</name>
    <name type="common">Peanut</name>
    <dbReference type="NCBI Taxonomy" id="3818"/>
    <lineage>
        <taxon>Eukaryota</taxon>
        <taxon>Viridiplantae</taxon>
        <taxon>Streptophyta</taxon>
        <taxon>Embryophyta</taxon>
        <taxon>Tracheophyta</taxon>
        <taxon>Spermatophyta</taxon>
        <taxon>Magnoliopsida</taxon>
        <taxon>eudicotyledons</taxon>
        <taxon>Gunneridae</taxon>
        <taxon>Pentapetalae</taxon>
        <taxon>rosids</taxon>
        <taxon>fabids</taxon>
        <taxon>Fabales</taxon>
        <taxon>Fabaceae</taxon>
        <taxon>Papilionoideae</taxon>
        <taxon>50 kb inversion clade</taxon>
        <taxon>dalbergioids sensu lato</taxon>
        <taxon>Dalbergieae</taxon>
        <taxon>Pterocarpus clade</taxon>
        <taxon>Arachis</taxon>
    </lineage>
</organism>
<comment type="caution">
    <text evidence="1">The sequence shown here is derived from an EMBL/GenBank/DDBJ whole genome shotgun (WGS) entry which is preliminary data.</text>
</comment>
<name>A0A445DHD1_ARAHY</name>